<evidence type="ECO:0000256" key="6">
    <source>
        <dbReference type="ARBA" id="ARBA00023004"/>
    </source>
</evidence>
<dbReference type="Pfam" id="PF01328">
    <property type="entry name" value="Peroxidase_2"/>
    <property type="match status" value="1"/>
</dbReference>
<dbReference type="InterPro" id="IPR036851">
    <property type="entry name" value="Chloroperoxidase-like_sf"/>
</dbReference>
<evidence type="ECO:0000256" key="8">
    <source>
        <dbReference type="SAM" id="SignalP"/>
    </source>
</evidence>
<accession>A0A9P4V9G1</accession>
<dbReference type="EMBL" id="ML996097">
    <property type="protein sequence ID" value="KAF2741403.1"/>
    <property type="molecule type" value="Genomic_DNA"/>
</dbReference>
<feature type="domain" description="Heme haloperoxidase family profile" evidence="9">
    <location>
        <begin position="24"/>
        <end position="246"/>
    </location>
</feature>
<dbReference type="OrthoDB" id="407298at2759"/>
<keyword evidence="6" id="KW-0408">Iron</keyword>
<sequence>MIPLNITCVALFSLAVATADCDDNFSKWHPPVPGDLRSPCPLLNALANHGIIPHNGSGLTIEMMQDVLPTAINMSVEAATTLAEAGLSTSDDPASGVFTLEDLNKHNKVEHDASLSRKDFDEGGKLYPGPISRDDHTFNQDIFDEFLEHLNGTDPITIPAAAAARFSRIETERARNPNFTYGPAQQFGSYLESAVYLRLLTDPNTGTTPVSFVKIFFEQERLPFWEGWRTPSQQISGMSIAQDILQLALATGEKVSAAAEGAAHGKFI</sequence>
<feature type="chain" id="PRO_5040181019" evidence="8">
    <location>
        <begin position="22"/>
        <end position="268"/>
    </location>
</feature>
<keyword evidence="8" id="KW-0732">Signal</keyword>
<dbReference type="AlphaFoldDB" id="A0A9P4V9G1"/>
<dbReference type="GO" id="GO:0004601">
    <property type="term" value="F:peroxidase activity"/>
    <property type="evidence" value="ECO:0007669"/>
    <property type="project" value="UniProtKB-KW"/>
</dbReference>
<dbReference type="SUPFAM" id="SSF47571">
    <property type="entry name" value="Cloroperoxidase"/>
    <property type="match status" value="1"/>
</dbReference>
<keyword evidence="11" id="KW-1185">Reference proteome</keyword>
<keyword evidence="4" id="KW-0479">Metal-binding</keyword>
<comment type="similarity">
    <text evidence="7">Belongs to the chloroperoxidase family.</text>
</comment>
<comment type="cofactor">
    <cofactor evidence="1">
        <name>heme b</name>
        <dbReference type="ChEBI" id="CHEBI:60344"/>
    </cofactor>
</comment>
<dbReference type="PANTHER" id="PTHR33577:SF9">
    <property type="entry name" value="PEROXIDASE STCC"/>
    <property type="match status" value="1"/>
</dbReference>
<dbReference type="PANTHER" id="PTHR33577">
    <property type="entry name" value="STERIGMATOCYSTIN BIOSYNTHESIS PEROXIDASE STCC-RELATED"/>
    <property type="match status" value="1"/>
</dbReference>
<proteinExistence type="inferred from homology"/>
<evidence type="ECO:0000256" key="7">
    <source>
        <dbReference type="ARBA" id="ARBA00025795"/>
    </source>
</evidence>
<name>A0A9P4V9G1_9PLEO</name>
<dbReference type="InterPro" id="IPR000028">
    <property type="entry name" value="Chloroperoxidase"/>
</dbReference>
<evidence type="ECO:0000256" key="5">
    <source>
        <dbReference type="ARBA" id="ARBA00023002"/>
    </source>
</evidence>
<evidence type="ECO:0000313" key="10">
    <source>
        <dbReference type="EMBL" id="KAF2741403.1"/>
    </source>
</evidence>
<evidence type="ECO:0000259" key="9">
    <source>
        <dbReference type="PROSITE" id="PS51405"/>
    </source>
</evidence>
<dbReference type="GO" id="GO:0046872">
    <property type="term" value="F:metal ion binding"/>
    <property type="evidence" value="ECO:0007669"/>
    <property type="project" value="UniProtKB-KW"/>
</dbReference>
<gene>
    <name evidence="10" type="ORF">EJ04DRAFT_582911</name>
</gene>
<keyword evidence="5" id="KW-0560">Oxidoreductase</keyword>
<comment type="caution">
    <text evidence="10">The sequence shown here is derived from an EMBL/GenBank/DDBJ whole genome shotgun (WGS) entry which is preliminary data.</text>
</comment>
<dbReference type="Gene3D" id="1.10.489.10">
    <property type="entry name" value="Chloroperoxidase-like"/>
    <property type="match status" value="1"/>
</dbReference>
<evidence type="ECO:0000256" key="3">
    <source>
        <dbReference type="ARBA" id="ARBA00022617"/>
    </source>
</evidence>
<evidence type="ECO:0000256" key="2">
    <source>
        <dbReference type="ARBA" id="ARBA00022559"/>
    </source>
</evidence>
<feature type="signal peptide" evidence="8">
    <location>
        <begin position="1"/>
        <end position="21"/>
    </location>
</feature>
<keyword evidence="3" id="KW-0349">Heme</keyword>
<keyword evidence="2" id="KW-0575">Peroxidase</keyword>
<organism evidence="10 11">
    <name type="scientific">Polyplosphaeria fusca</name>
    <dbReference type="NCBI Taxonomy" id="682080"/>
    <lineage>
        <taxon>Eukaryota</taxon>
        <taxon>Fungi</taxon>
        <taxon>Dikarya</taxon>
        <taxon>Ascomycota</taxon>
        <taxon>Pezizomycotina</taxon>
        <taxon>Dothideomycetes</taxon>
        <taxon>Pleosporomycetidae</taxon>
        <taxon>Pleosporales</taxon>
        <taxon>Tetraplosphaeriaceae</taxon>
        <taxon>Polyplosphaeria</taxon>
    </lineage>
</organism>
<protein>
    <submittedName>
        <fullName evidence="10">Cloroperoxidase</fullName>
    </submittedName>
</protein>
<dbReference type="PROSITE" id="PS51405">
    <property type="entry name" value="HEME_HALOPEROXIDASE"/>
    <property type="match status" value="1"/>
</dbReference>
<evidence type="ECO:0000313" key="11">
    <source>
        <dbReference type="Proteomes" id="UP000799444"/>
    </source>
</evidence>
<dbReference type="Proteomes" id="UP000799444">
    <property type="component" value="Unassembled WGS sequence"/>
</dbReference>
<evidence type="ECO:0000256" key="4">
    <source>
        <dbReference type="ARBA" id="ARBA00022723"/>
    </source>
</evidence>
<evidence type="ECO:0000256" key="1">
    <source>
        <dbReference type="ARBA" id="ARBA00001970"/>
    </source>
</evidence>
<reference evidence="10" key="1">
    <citation type="journal article" date="2020" name="Stud. Mycol.">
        <title>101 Dothideomycetes genomes: a test case for predicting lifestyles and emergence of pathogens.</title>
        <authorList>
            <person name="Haridas S."/>
            <person name="Albert R."/>
            <person name="Binder M."/>
            <person name="Bloem J."/>
            <person name="Labutti K."/>
            <person name="Salamov A."/>
            <person name="Andreopoulos B."/>
            <person name="Baker S."/>
            <person name="Barry K."/>
            <person name="Bills G."/>
            <person name="Bluhm B."/>
            <person name="Cannon C."/>
            <person name="Castanera R."/>
            <person name="Culley D."/>
            <person name="Daum C."/>
            <person name="Ezra D."/>
            <person name="Gonzalez J."/>
            <person name="Henrissat B."/>
            <person name="Kuo A."/>
            <person name="Liang C."/>
            <person name="Lipzen A."/>
            <person name="Lutzoni F."/>
            <person name="Magnuson J."/>
            <person name="Mondo S."/>
            <person name="Nolan M."/>
            <person name="Ohm R."/>
            <person name="Pangilinan J."/>
            <person name="Park H.-J."/>
            <person name="Ramirez L."/>
            <person name="Alfaro M."/>
            <person name="Sun H."/>
            <person name="Tritt A."/>
            <person name="Yoshinaga Y."/>
            <person name="Zwiers L.-H."/>
            <person name="Turgeon B."/>
            <person name="Goodwin S."/>
            <person name="Spatafora J."/>
            <person name="Crous P."/>
            <person name="Grigoriev I."/>
        </authorList>
    </citation>
    <scope>NUCLEOTIDE SEQUENCE</scope>
    <source>
        <strain evidence="10">CBS 125425</strain>
    </source>
</reference>